<sequence>MEFSISGNVPYGESVSQVPQGLNIYRRKAGFINEPQSVGLESASNSASSVFGKSIFSRLDSKRTVMNDGGGSGGNIYIACCCSFGGSNTVTHN</sequence>
<proteinExistence type="predicted"/>
<evidence type="ECO:0000313" key="1">
    <source>
        <dbReference type="EMBL" id="TLQ17892.1"/>
    </source>
</evidence>
<dbReference type="EMBL" id="VBSX01000029">
    <property type="protein sequence ID" value="TLQ17892.1"/>
    <property type="molecule type" value="Genomic_DNA"/>
</dbReference>
<evidence type="ECO:0000313" key="2">
    <source>
        <dbReference type="Proteomes" id="UP000305100"/>
    </source>
</evidence>
<dbReference type="AlphaFoldDB" id="A0A5R9CS68"/>
<accession>A0A5R9CS68</accession>
<protein>
    <submittedName>
        <fullName evidence="1">Uncharacterized protein</fullName>
    </submittedName>
</protein>
<name>A0A5R9CS68_9LACO</name>
<reference evidence="1 2" key="1">
    <citation type="submission" date="2019-05" db="EMBL/GenBank/DDBJ databases">
        <title>The metagenome of a microbial culture collection derived from dairy environment covers the genomic content of the human microbiome.</title>
        <authorList>
            <person name="Roder T."/>
            <person name="Wuthrich D."/>
            <person name="Sattari Z."/>
            <person name="Von Ah U."/>
            <person name="Bar C."/>
            <person name="Ronchi F."/>
            <person name="Macpherson A.J."/>
            <person name="Ganal-Vonarburg S.C."/>
            <person name="Bruggmann R."/>
            <person name="Vergeres G."/>
        </authorList>
    </citation>
    <scope>NUCLEOTIDE SEQUENCE [LARGE SCALE GENOMIC DNA]</scope>
    <source>
        <strain evidence="1 2">FAM 1079</strain>
    </source>
</reference>
<comment type="caution">
    <text evidence="1">The sequence shown here is derived from an EMBL/GenBank/DDBJ whole genome shotgun (WGS) entry which is preliminary data.</text>
</comment>
<dbReference type="RefSeq" id="WP_054735278.1">
    <property type="nucleotide sequence ID" value="NZ_VBSX01000029.1"/>
</dbReference>
<dbReference type="Proteomes" id="UP000305100">
    <property type="component" value="Unassembled WGS sequence"/>
</dbReference>
<gene>
    <name evidence="1" type="ORF">FEZ41_10725</name>
</gene>
<organism evidence="1 2">
    <name type="scientific">Lentilactobacillus parafarraginis</name>
    <dbReference type="NCBI Taxonomy" id="390842"/>
    <lineage>
        <taxon>Bacteria</taxon>
        <taxon>Bacillati</taxon>
        <taxon>Bacillota</taxon>
        <taxon>Bacilli</taxon>
        <taxon>Lactobacillales</taxon>
        <taxon>Lactobacillaceae</taxon>
        <taxon>Lentilactobacillus</taxon>
    </lineage>
</organism>